<organism evidence="9 10">
    <name type="scientific">Dillenia turbinata</name>
    <dbReference type="NCBI Taxonomy" id="194707"/>
    <lineage>
        <taxon>Eukaryota</taxon>
        <taxon>Viridiplantae</taxon>
        <taxon>Streptophyta</taxon>
        <taxon>Embryophyta</taxon>
        <taxon>Tracheophyta</taxon>
        <taxon>Spermatophyta</taxon>
        <taxon>Magnoliopsida</taxon>
        <taxon>eudicotyledons</taxon>
        <taxon>Gunneridae</taxon>
        <taxon>Pentapetalae</taxon>
        <taxon>Dilleniales</taxon>
        <taxon>Dilleniaceae</taxon>
        <taxon>Dillenia</taxon>
    </lineage>
</organism>
<dbReference type="CDD" id="cd14798">
    <property type="entry name" value="RX-CC_like"/>
    <property type="match status" value="1"/>
</dbReference>
<dbReference type="InterPro" id="IPR042197">
    <property type="entry name" value="Apaf_helical"/>
</dbReference>
<dbReference type="PROSITE" id="PS51450">
    <property type="entry name" value="LRR"/>
    <property type="match status" value="1"/>
</dbReference>
<evidence type="ECO:0000259" key="8">
    <source>
        <dbReference type="Pfam" id="PF25019"/>
    </source>
</evidence>
<gene>
    <name evidence="9" type="ORF">RJ641_036514</name>
</gene>
<evidence type="ECO:0000256" key="5">
    <source>
        <dbReference type="ARBA" id="ARBA00022840"/>
    </source>
</evidence>
<keyword evidence="1" id="KW-0433">Leucine-rich repeat</keyword>
<name>A0AAN8VGF9_9MAGN</name>
<dbReference type="SUPFAM" id="SSF52540">
    <property type="entry name" value="P-loop containing nucleoside triphosphate hydrolases"/>
    <property type="match status" value="1"/>
</dbReference>
<evidence type="ECO:0000256" key="4">
    <source>
        <dbReference type="ARBA" id="ARBA00022821"/>
    </source>
</evidence>
<dbReference type="FunFam" id="1.10.10.10:FF:000322">
    <property type="entry name" value="Probable disease resistance protein At1g63360"/>
    <property type="match status" value="1"/>
</dbReference>
<dbReference type="Gene3D" id="1.10.10.10">
    <property type="entry name" value="Winged helix-like DNA-binding domain superfamily/Winged helix DNA-binding domain"/>
    <property type="match status" value="1"/>
</dbReference>
<feature type="domain" description="R13L1/DRL21-like LRR repeat region" evidence="8">
    <location>
        <begin position="520"/>
        <end position="645"/>
    </location>
</feature>
<dbReference type="Gene3D" id="1.20.5.4130">
    <property type="match status" value="1"/>
</dbReference>
<dbReference type="Pfam" id="PF13855">
    <property type="entry name" value="LRR_8"/>
    <property type="match status" value="1"/>
</dbReference>
<dbReference type="InterPro" id="IPR056789">
    <property type="entry name" value="LRR_R13L1-DRL21"/>
</dbReference>
<feature type="domain" description="Disease resistance N-terminal" evidence="6">
    <location>
        <begin position="10"/>
        <end position="95"/>
    </location>
</feature>
<comment type="caution">
    <text evidence="9">The sequence shown here is derived from an EMBL/GenBank/DDBJ whole genome shotgun (WGS) entry which is preliminary data.</text>
</comment>
<evidence type="ECO:0000259" key="6">
    <source>
        <dbReference type="Pfam" id="PF18052"/>
    </source>
</evidence>
<keyword evidence="3" id="KW-0547">Nucleotide-binding</keyword>
<dbReference type="GO" id="GO:0005524">
    <property type="term" value="F:ATP binding"/>
    <property type="evidence" value="ECO:0007669"/>
    <property type="project" value="UniProtKB-KW"/>
</dbReference>
<accession>A0AAN8VGF9</accession>
<dbReference type="InterPro" id="IPR032675">
    <property type="entry name" value="LRR_dom_sf"/>
</dbReference>
<evidence type="ECO:0000313" key="9">
    <source>
        <dbReference type="EMBL" id="KAK6933620.1"/>
    </source>
</evidence>
<dbReference type="PANTHER" id="PTHR36766:SF40">
    <property type="entry name" value="DISEASE RESISTANCE PROTEIN RGA3"/>
    <property type="match status" value="1"/>
</dbReference>
<dbReference type="InterPro" id="IPR001611">
    <property type="entry name" value="Leu-rich_rpt"/>
</dbReference>
<evidence type="ECO:0000259" key="7">
    <source>
        <dbReference type="Pfam" id="PF23559"/>
    </source>
</evidence>
<dbReference type="Gene3D" id="1.10.8.430">
    <property type="entry name" value="Helical domain of apoptotic protease-activating factors"/>
    <property type="match status" value="1"/>
</dbReference>
<sequence>MAEAIPFTVLGDILKALGSLSLQEASLLLGVKDDLKKLENTLSTIRSVVLDVDEMQETSHLLQDWVRKLKDVAFDSDDLLDEFITEQALRGHTIAKKTRKFFSSSNPIAFHFKMAHRIKEIKLKFDEIAIEMSKFSFGGVANFRRVTRKREHTHSFILASKGWSLFNQLAFGDHQEKEPLELVEIGKKILKKCGGVPLAIKTLASMLWLKRDENEWLSVQNDEIWKLPRGESGILAVLKLSYDRMPIHLKLCFSYCSLFPKEYEIEKKKLIQLWIAQGHIETSGRDCQVEDVGEQYFEELLSRSFFQDVKRDDYGGIISCKMHGLIHDLAQLVAGTDCTISHPNAGNICEKVRHISFDSFLPSSWELPMSLLKVKKMRTFLLPVQYWPWHTSSFDNLISCFPRLRVLDLHNATMAKLPSDIGKLKHLRYLDLSRNVQLTKLPGSICMLWNLQTLKLENCHKLKELPGDIGRLTKLRHLEIKGCGKLSYMPSGLGKLTSLQTLSRFIIGKDYSMSRGIAGISELNCLNYLGGELLIRNLECVKDGKAESKETNLKAKRHLKILRLIWCEEKGDEAVEAALFEGLQPPTNLQNLHVDGYGALTFPSWIIDDLFLALPNLVEVTLENCTRCKMLPPFNQLPKLKVLRLYVLSALEYTSSISHFFASSSSSNVKDDLFFPSLKELMLYDLPALTEWPREPTATITDHSSTSTENQKQSQQHQLFFPCLNQLTILDCPSLLSMPLVPFLEELVLDNFMTKLLVSMDVPSAHESSSQLLHLSPYRLRFVRLGHCKDLESFPENWMKNLCFLECLEICNCHKLTTLSQGIQQLTALRELKISYCEELDLSNDECMEFPGNLLSIAIIGLPKLASLPVGTQGAAKLEHLLLKDCPALKTLPKCLGNLTLLQEFQIDGCPCLTSLPECMLRLTALQELSISNCGALAARCQRDVGEDWPLIAHIPCIFC</sequence>
<keyword evidence="5" id="KW-0067">ATP-binding</keyword>
<evidence type="ECO:0000256" key="2">
    <source>
        <dbReference type="ARBA" id="ARBA00022737"/>
    </source>
</evidence>
<dbReference type="AlphaFoldDB" id="A0AAN8VGF9"/>
<keyword evidence="10" id="KW-1185">Reference proteome</keyword>
<proteinExistence type="predicted"/>
<dbReference type="Gene3D" id="3.80.10.10">
    <property type="entry name" value="Ribonuclease Inhibitor"/>
    <property type="match status" value="3"/>
</dbReference>
<dbReference type="SUPFAM" id="SSF52047">
    <property type="entry name" value="RNI-like"/>
    <property type="match status" value="1"/>
</dbReference>
<reference evidence="9 10" key="1">
    <citation type="submission" date="2023-12" db="EMBL/GenBank/DDBJ databases">
        <title>A high-quality genome assembly for Dillenia turbinata (Dilleniales).</title>
        <authorList>
            <person name="Chanderbali A."/>
        </authorList>
    </citation>
    <scope>NUCLEOTIDE SEQUENCE [LARGE SCALE GENOMIC DNA]</scope>
    <source>
        <strain evidence="9">LSX21</strain>
        <tissue evidence="9">Leaf</tissue>
    </source>
</reference>
<evidence type="ECO:0000256" key="1">
    <source>
        <dbReference type="ARBA" id="ARBA00022614"/>
    </source>
</evidence>
<protein>
    <submittedName>
        <fullName evidence="9">Leucine-rich repeat</fullName>
    </submittedName>
</protein>
<dbReference type="SUPFAM" id="SSF52058">
    <property type="entry name" value="L domain-like"/>
    <property type="match status" value="1"/>
</dbReference>
<dbReference type="Pfam" id="PF23559">
    <property type="entry name" value="WHD_DRP"/>
    <property type="match status" value="1"/>
</dbReference>
<dbReference type="InterPro" id="IPR058922">
    <property type="entry name" value="WHD_DRP"/>
</dbReference>
<evidence type="ECO:0000256" key="3">
    <source>
        <dbReference type="ARBA" id="ARBA00022741"/>
    </source>
</evidence>
<dbReference type="PANTHER" id="PTHR36766">
    <property type="entry name" value="PLANT BROAD-SPECTRUM MILDEW RESISTANCE PROTEIN RPW8"/>
    <property type="match status" value="1"/>
</dbReference>
<dbReference type="InterPro" id="IPR041118">
    <property type="entry name" value="Rx_N"/>
</dbReference>
<dbReference type="Pfam" id="PF18052">
    <property type="entry name" value="Rx_N"/>
    <property type="match status" value="1"/>
</dbReference>
<dbReference type="GO" id="GO:0051707">
    <property type="term" value="P:response to other organism"/>
    <property type="evidence" value="ECO:0007669"/>
    <property type="project" value="UniProtKB-ARBA"/>
</dbReference>
<dbReference type="InterPro" id="IPR027417">
    <property type="entry name" value="P-loop_NTPase"/>
</dbReference>
<keyword evidence="2" id="KW-0677">Repeat</keyword>
<dbReference type="InterPro" id="IPR036388">
    <property type="entry name" value="WH-like_DNA-bd_sf"/>
</dbReference>
<dbReference type="InterPro" id="IPR038005">
    <property type="entry name" value="RX-like_CC"/>
</dbReference>
<dbReference type="GO" id="GO:0006952">
    <property type="term" value="P:defense response"/>
    <property type="evidence" value="ECO:0007669"/>
    <property type="project" value="UniProtKB-KW"/>
</dbReference>
<dbReference type="EMBL" id="JBAMMX010000009">
    <property type="protein sequence ID" value="KAK6933620.1"/>
    <property type="molecule type" value="Genomic_DNA"/>
</dbReference>
<dbReference type="Proteomes" id="UP001370490">
    <property type="component" value="Unassembled WGS sequence"/>
</dbReference>
<dbReference type="GO" id="GO:0043531">
    <property type="term" value="F:ADP binding"/>
    <property type="evidence" value="ECO:0007669"/>
    <property type="project" value="InterPro"/>
</dbReference>
<evidence type="ECO:0000313" key="10">
    <source>
        <dbReference type="Proteomes" id="UP001370490"/>
    </source>
</evidence>
<dbReference type="Pfam" id="PF25019">
    <property type="entry name" value="LRR_R13L1-DRL21"/>
    <property type="match status" value="1"/>
</dbReference>
<feature type="domain" description="Disease resistance protein winged helix" evidence="7">
    <location>
        <begin position="258"/>
        <end position="330"/>
    </location>
</feature>
<keyword evidence="4" id="KW-0611">Plant defense</keyword>